<proteinExistence type="predicted"/>
<evidence type="ECO:0000313" key="5">
    <source>
        <dbReference type="EMBL" id="MBH0228755.1"/>
    </source>
</evidence>
<dbReference type="GO" id="GO:0000160">
    <property type="term" value="P:phosphorelay signal transduction system"/>
    <property type="evidence" value="ECO:0007669"/>
    <property type="project" value="InterPro"/>
</dbReference>
<dbReference type="EMBL" id="JADZSC010000001">
    <property type="protein sequence ID" value="MBH0228755.1"/>
    <property type="molecule type" value="Genomic_DNA"/>
</dbReference>
<keyword evidence="6" id="KW-1185">Reference proteome</keyword>
<dbReference type="InterPro" id="IPR011006">
    <property type="entry name" value="CheY-like_superfamily"/>
</dbReference>
<dbReference type="PANTHER" id="PTHR44591">
    <property type="entry name" value="STRESS RESPONSE REGULATOR PROTEIN 1"/>
    <property type="match status" value="1"/>
</dbReference>
<reference evidence="5 6" key="1">
    <citation type="journal article" date="2005" name="Int. J. Syst. Evol. Microbiol.">
        <title>Halobacillus yeomjeoni sp. nov., isolated from a marine solar saltern in Korea.</title>
        <authorList>
            <person name="Yoon J.H."/>
            <person name="Kang S.J."/>
            <person name="Lee C.H."/>
            <person name="Oh H.W."/>
            <person name="Oh T.K."/>
        </authorList>
    </citation>
    <scope>NUCLEOTIDE SEQUENCE [LARGE SCALE GENOMIC DNA]</scope>
    <source>
        <strain evidence="5 6">KCTC 3957</strain>
    </source>
</reference>
<accession>A0A931HRW8</accession>
<feature type="compositionally biased region" description="Acidic residues" evidence="3">
    <location>
        <begin position="168"/>
        <end position="177"/>
    </location>
</feature>
<evidence type="ECO:0000256" key="2">
    <source>
        <dbReference type="PROSITE-ProRule" id="PRU00169"/>
    </source>
</evidence>
<feature type="region of interest" description="Disordered" evidence="3">
    <location>
        <begin position="141"/>
        <end position="184"/>
    </location>
</feature>
<organism evidence="5 6">
    <name type="scientific">Halobacillus yeomjeoni</name>
    <dbReference type="NCBI Taxonomy" id="311194"/>
    <lineage>
        <taxon>Bacteria</taxon>
        <taxon>Bacillati</taxon>
        <taxon>Bacillota</taxon>
        <taxon>Bacilli</taxon>
        <taxon>Bacillales</taxon>
        <taxon>Bacillaceae</taxon>
        <taxon>Halobacillus</taxon>
    </lineage>
</organism>
<evidence type="ECO:0000256" key="1">
    <source>
        <dbReference type="ARBA" id="ARBA00022553"/>
    </source>
</evidence>
<sequence length="405" mass="46399">MRDYRDQSFIQIQKTLFAIHQYMVSEQKEFFSVSTKTTYLKAVLSQLKELSEVYGEEKINRISTFISAQFEKGAHAYHVQHGREWLVAQGVHTIVKQLIVKELESVGAESGIHVPMGANDLAIEAESFKLLMEKEKETLGFVEEPLSSPSTPEESEASASNESMNLQMDDESSEGELSEQPLTQRSVKASLEEALGLEEDEFYEEETGFVSENDRLEDDRYLEELEALDQEEEELVSDSIAVRGESAAFPIDFSPDVEEEEMEEEFNDEPVQNSEQGMQGDNDKIRVLIVDSDPITPALIENYLSGNEWVIKACSQGKKVLDTALEFNPHYILSEIKMEDMDGLQLCYEIRKQERLNRTKFYFLTTQTLHHYMVRAFEMGADEYITKPFSMDVLKARLKRDLVKL</sequence>
<evidence type="ECO:0000259" key="4">
    <source>
        <dbReference type="PROSITE" id="PS50110"/>
    </source>
</evidence>
<dbReference type="InterPro" id="IPR001789">
    <property type="entry name" value="Sig_transdc_resp-reg_receiver"/>
</dbReference>
<dbReference type="Proteomes" id="UP000614490">
    <property type="component" value="Unassembled WGS sequence"/>
</dbReference>
<dbReference type="SMART" id="SM00448">
    <property type="entry name" value="REC"/>
    <property type="match status" value="1"/>
</dbReference>
<feature type="compositionally biased region" description="Low complexity" evidence="3">
    <location>
        <begin position="143"/>
        <end position="163"/>
    </location>
</feature>
<name>A0A931HRW8_9BACI</name>
<dbReference type="InterPro" id="IPR050595">
    <property type="entry name" value="Bact_response_regulator"/>
</dbReference>
<comment type="caution">
    <text evidence="5">The sequence shown here is derived from an EMBL/GenBank/DDBJ whole genome shotgun (WGS) entry which is preliminary data.</text>
</comment>
<dbReference type="Gene3D" id="3.40.50.2300">
    <property type="match status" value="1"/>
</dbReference>
<dbReference type="PANTHER" id="PTHR44591:SF3">
    <property type="entry name" value="RESPONSE REGULATORY DOMAIN-CONTAINING PROTEIN"/>
    <property type="match status" value="1"/>
</dbReference>
<gene>
    <name evidence="5" type="ORF">H0267_00900</name>
</gene>
<dbReference type="AlphaFoldDB" id="A0A931HRW8"/>
<evidence type="ECO:0000256" key="3">
    <source>
        <dbReference type="SAM" id="MobiDB-lite"/>
    </source>
</evidence>
<dbReference type="SUPFAM" id="SSF52172">
    <property type="entry name" value="CheY-like"/>
    <property type="match status" value="1"/>
</dbReference>
<dbReference type="RefSeq" id="WP_197315403.1">
    <property type="nucleotide sequence ID" value="NZ_JADZSC010000001.1"/>
</dbReference>
<dbReference type="Pfam" id="PF00072">
    <property type="entry name" value="Response_reg"/>
    <property type="match status" value="1"/>
</dbReference>
<dbReference type="PROSITE" id="PS50110">
    <property type="entry name" value="RESPONSE_REGULATORY"/>
    <property type="match status" value="1"/>
</dbReference>
<evidence type="ECO:0000313" key="6">
    <source>
        <dbReference type="Proteomes" id="UP000614490"/>
    </source>
</evidence>
<keyword evidence="1" id="KW-0597">Phosphoprotein</keyword>
<feature type="domain" description="Response regulatory" evidence="4">
    <location>
        <begin position="286"/>
        <end position="402"/>
    </location>
</feature>
<protein>
    <submittedName>
        <fullName evidence="5">Response regulator transcription factor</fullName>
    </submittedName>
</protein>
<comment type="caution">
    <text evidence="2">Lacks conserved residue(s) required for the propagation of feature annotation.</text>
</comment>